<evidence type="ECO:0000256" key="25">
    <source>
        <dbReference type="SAM" id="Phobius"/>
    </source>
</evidence>
<evidence type="ECO:0000256" key="24">
    <source>
        <dbReference type="ARBA" id="ARBA00046376"/>
    </source>
</evidence>
<comment type="similarity">
    <text evidence="2">Belongs to the major facilitator superfamily.</text>
</comment>
<feature type="transmembrane region" description="Helical" evidence="25">
    <location>
        <begin position="206"/>
        <end position="226"/>
    </location>
</feature>
<name>A0A1W6N2N2_9PROT</name>
<comment type="catalytic activity">
    <reaction evidence="11">
        <text>L-alpha-aminoacyl-L-histidine(out) = L-alpha-aminoacyl-L-histidine(in)</text>
        <dbReference type="Rhea" id="RHEA:79375"/>
        <dbReference type="ChEBI" id="CHEBI:229967"/>
    </reaction>
</comment>
<evidence type="ECO:0000256" key="22">
    <source>
        <dbReference type="ARBA" id="ARBA00045018"/>
    </source>
</evidence>
<keyword evidence="6 25" id="KW-0472">Membrane</keyword>
<evidence type="ECO:0000256" key="11">
    <source>
        <dbReference type="ARBA" id="ARBA00044884"/>
    </source>
</evidence>
<evidence type="ECO:0000256" key="10">
    <source>
        <dbReference type="ARBA" id="ARBA00044881"/>
    </source>
</evidence>
<proteinExistence type="inferred from homology"/>
<evidence type="ECO:0000256" key="4">
    <source>
        <dbReference type="ARBA" id="ARBA00022692"/>
    </source>
</evidence>
<evidence type="ECO:0000256" key="9">
    <source>
        <dbReference type="ARBA" id="ARBA00044878"/>
    </source>
</evidence>
<evidence type="ECO:0000256" key="2">
    <source>
        <dbReference type="ARBA" id="ARBA00008335"/>
    </source>
</evidence>
<evidence type="ECO:0000256" key="6">
    <source>
        <dbReference type="ARBA" id="ARBA00023136"/>
    </source>
</evidence>
<dbReference type="Gene3D" id="1.20.1250.20">
    <property type="entry name" value="MFS general substrate transporter like domains"/>
    <property type="match status" value="2"/>
</dbReference>
<dbReference type="InterPro" id="IPR052187">
    <property type="entry name" value="MFSD1"/>
</dbReference>
<comment type="function">
    <text evidence="23">Lysosomal dipeptide uniporter that selectively exports lysine, arginine or histidine-containing dipeptides with a net positive charge from the lysosome lumen into the cytosol. Could play a role in a specific type of protein O-glycosylation indirectly regulating macrophages migration and tissue invasion. Also essential for liver homeostasis.</text>
</comment>
<comment type="catalytic activity">
    <reaction evidence="13">
        <text>L-alpha-aminoacyl-L-lysine(out) = L-alpha-aminoacyl-L-lysine(in)</text>
        <dbReference type="Rhea" id="RHEA:79383"/>
        <dbReference type="ChEBI" id="CHEBI:229966"/>
    </reaction>
</comment>
<evidence type="ECO:0000256" key="23">
    <source>
        <dbReference type="ARBA" id="ARBA00045709"/>
    </source>
</evidence>
<comment type="catalytic activity">
    <reaction evidence="8">
        <text>L-lysyl-L-alanine(out) = L-lysyl-L-alanine(in)</text>
        <dbReference type="Rhea" id="RHEA:79399"/>
        <dbReference type="ChEBI" id="CHEBI:229954"/>
    </reaction>
</comment>
<evidence type="ECO:0000256" key="8">
    <source>
        <dbReference type="ARBA" id="ARBA00044876"/>
    </source>
</evidence>
<dbReference type="RefSeq" id="WP_198157346.1">
    <property type="nucleotide sequence ID" value="NZ_CP008743.1"/>
</dbReference>
<feature type="transmembrane region" description="Helical" evidence="25">
    <location>
        <begin position="158"/>
        <end position="175"/>
    </location>
</feature>
<dbReference type="KEGG" id="naf:GQ61_00490"/>
<evidence type="ECO:0000313" key="28">
    <source>
        <dbReference type="Proteomes" id="UP000237351"/>
    </source>
</evidence>
<comment type="catalytic activity">
    <reaction evidence="20">
        <text>L-lysyl-glycine(out) = L-lysyl-glycine(in)</text>
        <dbReference type="Rhea" id="RHEA:79407"/>
        <dbReference type="ChEBI" id="CHEBI:191202"/>
    </reaction>
</comment>
<evidence type="ECO:0000256" key="12">
    <source>
        <dbReference type="ARBA" id="ARBA00044891"/>
    </source>
</evidence>
<comment type="catalytic activity">
    <reaction evidence="9">
        <text>L-histidyl-glycine(out) = L-histidyl-glycine(in)</text>
        <dbReference type="Rhea" id="RHEA:79395"/>
        <dbReference type="ChEBI" id="CHEBI:229957"/>
    </reaction>
</comment>
<feature type="transmembrane region" description="Helical" evidence="25">
    <location>
        <begin position="246"/>
        <end position="267"/>
    </location>
</feature>
<evidence type="ECO:0000256" key="17">
    <source>
        <dbReference type="ARBA" id="ARBA00044903"/>
    </source>
</evidence>
<comment type="catalytic activity">
    <reaction evidence="10">
        <text>L-alpha-aminoacyl-L-arginine(out) = L-alpha-aminoacyl-L-arginine(in)</text>
        <dbReference type="Rhea" id="RHEA:79367"/>
        <dbReference type="ChEBI" id="CHEBI:229968"/>
    </reaction>
</comment>
<feature type="transmembrane region" description="Helical" evidence="25">
    <location>
        <begin position="303"/>
        <end position="325"/>
    </location>
</feature>
<accession>A0A1W6N2N2</accession>
<dbReference type="GO" id="GO:0005765">
    <property type="term" value="C:lysosomal membrane"/>
    <property type="evidence" value="ECO:0007669"/>
    <property type="project" value="UniProtKB-SubCell"/>
</dbReference>
<feature type="domain" description="Major facilitator superfamily (MFS) profile" evidence="26">
    <location>
        <begin position="1"/>
        <end position="401"/>
    </location>
</feature>
<evidence type="ECO:0000256" key="3">
    <source>
        <dbReference type="ARBA" id="ARBA00022448"/>
    </source>
</evidence>
<evidence type="ECO:0000313" key="27">
    <source>
        <dbReference type="EMBL" id="ARN84075.1"/>
    </source>
</evidence>
<keyword evidence="28" id="KW-1185">Reference proteome</keyword>
<dbReference type="PANTHER" id="PTHR23512:SF3">
    <property type="entry name" value="MAJOR FACILITATOR SUPERFAMILY DOMAIN-CONTAINING PROTEIN 1"/>
    <property type="match status" value="1"/>
</dbReference>
<dbReference type="PANTHER" id="PTHR23512">
    <property type="entry name" value="MAJOR FACILITATOR SUPERFAMILY DOMAIN-CONTAINING PROTEIN 1"/>
    <property type="match status" value="1"/>
</dbReference>
<dbReference type="GO" id="GO:0022857">
    <property type="term" value="F:transmembrane transporter activity"/>
    <property type="evidence" value="ECO:0007669"/>
    <property type="project" value="InterPro"/>
</dbReference>
<evidence type="ECO:0000256" key="19">
    <source>
        <dbReference type="ARBA" id="ARBA00044919"/>
    </source>
</evidence>
<sequence length="413" mass="44601">MWFCAALFYGFQFIIRVSPGVMAEDLMTTLSVDACILGVLASAYYYGYAGMQIPAGILIDRVGVRHPLSVACVLCALGCFIFATSTDLSVLTVGRFLMGIGSAFGLLSCIKVSSEWLPPKLLTFFVGMALIIGTTGAVGGTRPLSMLLDAYDWQTVNLILGVISALIAVLAFSVVRSKPIVTQSKNLPKENIFYAIRGILQNPQTWLFGLYGMLMYAPLSGFADLWGVPYLTKLFNTDRTTAAEAIAYFYIGVGVGGPAWSGVLALFQSYRWTMAVSAISTGILFIIMIFYPPKSFAVTEWLYLFAGFLSSGQFVAFGGVADINLRSRTATASGTHNMLCMISGVILQPLLGYILRLSSGTTGATGEASYSIDDFRIALLIIPACLIAASFIVLFIKEIYKKDVKLVPEIQPA</sequence>
<dbReference type="Proteomes" id="UP000237351">
    <property type="component" value="Chromosome"/>
</dbReference>
<evidence type="ECO:0000256" key="18">
    <source>
        <dbReference type="ARBA" id="ARBA00044912"/>
    </source>
</evidence>
<evidence type="ECO:0000256" key="5">
    <source>
        <dbReference type="ARBA" id="ARBA00022989"/>
    </source>
</evidence>
<dbReference type="SUPFAM" id="SSF103473">
    <property type="entry name" value="MFS general substrate transporter"/>
    <property type="match status" value="1"/>
</dbReference>
<evidence type="ECO:0000256" key="7">
    <source>
        <dbReference type="ARBA" id="ARBA00023228"/>
    </source>
</evidence>
<comment type="subcellular location">
    <subcellularLocation>
        <location evidence="1">Lysosome membrane</location>
        <topology evidence="1">Multi-pass membrane protein</topology>
    </subcellularLocation>
</comment>
<keyword evidence="4 25" id="KW-0812">Transmembrane</keyword>
<feature type="transmembrane region" description="Helical" evidence="25">
    <location>
        <begin position="121"/>
        <end position="138"/>
    </location>
</feature>
<keyword evidence="5 25" id="KW-1133">Transmembrane helix</keyword>
<reference evidence="27 28" key="1">
    <citation type="submission" date="2014-06" db="EMBL/GenBank/DDBJ databases">
        <title>The genome of the endonuclear symbiont Nucleicultrix amoebiphila.</title>
        <authorList>
            <person name="Schulz F."/>
            <person name="Horn M."/>
        </authorList>
    </citation>
    <scope>NUCLEOTIDE SEQUENCE [LARGE SCALE GENOMIC DNA]</scope>
    <source>
        <strain evidence="27 28">FS5</strain>
    </source>
</reference>
<comment type="catalytic activity">
    <reaction evidence="19">
        <text>L-alanyl-L-lysine(out) = L-alanyl-L-lysine(in)</text>
        <dbReference type="Rhea" id="RHEA:79415"/>
        <dbReference type="ChEBI" id="CHEBI:192470"/>
    </reaction>
</comment>
<evidence type="ECO:0000256" key="1">
    <source>
        <dbReference type="ARBA" id="ARBA00004155"/>
    </source>
</evidence>
<evidence type="ECO:0000256" key="16">
    <source>
        <dbReference type="ARBA" id="ARBA00044900"/>
    </source>
</evidence>
<feature type="transmembrane region" description="Helical" evidence="25">
    <location>
        <begin position="274"/>
        <end position="291"/>
    </location>
</feature>
<evidence type="ECO:0000256" key="21">
    <source>
        <dbReference type="ARBA" id="ARBA00044985"/>
    </source>
</evidence>
<comment type="catalytic activity">
    <reaction evidence="17">
        <text>L-arginyl-glycine(out) = L-arginyl-glycine(in)</text>
        <dbReference type="Rhea" id="RHEA:79391"/>
        <dbReference type="ChEBI" id="CHEBI:229955"/>
    </reaction>
</comment>
<dbReference type="EMBL" id="CP008743">
    <property type="protein sequence ID" value="ARN84075.1"/>
    <property type="molecule type" value="Genomic_DNA"/>
</dbReference>
<organism evidence="27 28">
    <name type="scientific">Candidatus Nucleicultrix amoebiphila FS5</name>
    <dbReference type="NCBI Taxonomy" id="1414854"/>
    <lineage>
        <taxon>Bacteria</taxon>
        <taxon>Pseudomonadati</taxon>
        <taxon>Pseudomonadota</taxon>
        <taxon>Alphaproteobacteria</taxon>
        <taxon>Holosporales</taxon>
        <taxon>Candidatus Nucleicultricaceae</taxon>
        <taxon>Candidatus Nucleicultrix</taxon>
    </lineage>
</organism>
<comment type="catalytic activity">
    <reaction evidence="15">
        <text>L-arginyl-L-alpha-amino acid(out) = L-arginyl-L-alpha-amino acid(in)</text>
        <dbReference type="Rhea" id="RHEA:79371"/>
        <dbReference type="ChEBI" id="CHEBI:84315"/>
    </reaction>
</comment>
<keyword evidence="3" id="KW-0813">Transport</keyword>
<evidence type="ECO:0000256" key="20">
    <source>
        <dbReference type="ARBA" id="ARBA00044924"/>
    </source>
</evidence>
<dbReference type="InterPro" id="IPR011701">
    <property type="entry name" value="MFS"/>
</dbReference>
<feature type="transmembrane region" description="Helical" evidence="25">
    <location>
        <begin position="66"/>
        <end position="84"/>
    </location>
</feature>
<comment type="catalytic activity">
    <reaction evidence="16">
        <text>L-lysyl-L-lysine(out) = L-lysyl-L-lysine(in)</text>
        <dbReference type="Rhea" id="RHEA:79403"/>
        <dbReference type="ChEBI" id="CHEBI:229956"/>
    </reaction>
</comment>
<feature type="transmembrane region" description="Helical" evidence="25">
    <location>
        <begin position="337"/>
        <end position="355"/>
    </location>
</feature>
<evidence type="ECO:0000259" key="26">
    <source>
        <dbReference type="PROSITE" id="PS50850"/>
    </source>
</evidence>
<evidence type="ECO:0000256" key="13">
    <source>
        <dbReference type="ARBA" id="ARBA00044893"/>
    </source>
</evidence>
<comment type="catalytic activity">
    <reaction evidence="18">
        <text>L-histidyl-L-alpha-amino acid(out) = L-histidyl-L-alpha-amino acid(in)</text>
        <dbReference type="Rhea" id="RHEA:79379"/>
        <dbReference type="ChEBI" id="CHEBI:229964"/>
    </reaction>
</comment>
<dbReference type="AlphaFoldDB" id="A0A1W6N2N2"/>
<protein>
    <recommendedName>
        <fullName evidence="21">Lysosomal dipeptide transporter MFSD1</fullName>
    </recommendedName>
    <alternativeName>
        <fullName evidence="22">Major facilitator superfamily domain-containing protein 1</fullName>
    </alternativeName>
</protein>
<gene>
    <name evidence="27" type="ORF">GQ61_00490</name>
</gene>
<evidence type="ECO:0000256" key="15">
    <source>
        <dbReference type="ARBA" id="ARBA00044899"/>
    </source>
</evidence>
<feature type="transmembrane region" description="Helical" evidence="25">
    <location>
        <begin position="375"/>
        <end position="396"/>
    </location>
</feature>
<evidence type="ECO:0000256" key="14">
    <source>
        <dbReference type="ARBA" id="ARBA00044898"/>
    </source>
</evidence>
<dbReference type="InterPro" id="IPR036259">
    <property type="entry name" value="MFS_trans_sf"/>
</dbReference>
<comment type="subunit">
    <text evidence="24">Homodimer. Interacts with lysosomal protein GLMP (via lumenal domain); the interaction starts while both proteins are still in the endoplasmic reticulum and is required for stabilization of MFSD1 in lysosomes but has no direct effect on its targeting to lysosomes or transporter activity.</text>
</comment>
<comment type="catalytic activity">
    <reaction evidence="14">
        <text>L-aspartyl-L-lysine(out) = L-aspartyl-L-lysine(in)</text>
        <dbReference type="Rhea" id="RHEA:79411"/>
        <dbReference type="ChEBI" id="CHEBI:229953"/>
    </reaction>
</comment>
<dbReference type="InterPro" id="IPR020846">
    <property type="entry name" value="MFS_dom"/>
</dbReference>
<dbReference type="PROSITE" id="PS50850">
    <property type="entry name" value="MFS"/>
    <property type="match status" value="1"/>
</dbReference>
<dbReference type="Pfam" id="PF07690">
    <property type="entry name" value="MFS_1"/>
    <property type="match status" value="1"/>
</dbReference>
<feature type="transmembrane region" description="Helical" evidence="25">
    <location>
        <begin position="90"/>
        <end position="109"/>
    </location>
</feature>
<comment type="catalytic activity">
    <reaction evidence="12">
        <text>L-lysyl-L-alpha-amino acid(out) = L-lysyl-L-alpha-amino acid(in)</text>
        <dbReference type="Rhea" id="RHEA:79387"/>
        <dbReference type="ChEBI" id="CHEBI:229965"/>
    </reaction>
</comment>
<keyword evidence="7" id="KW-0458">Lysosome</keyword>